<dbReference type="Pfam" id="PF10197">
    <property type="entry name" value="Cir_N"/>
    <property type="match status" value="1"/>
</dbReference>
<dbReference type="PANTHER" id="PTHR13151:SF2">
    <property type="entry name" value="COREPRESSOR INTERACTING WITH RBPJ 1"/>
    <property type="match status" value="1"/>
</dbReference>
<dbReference type="InterPro" id="IPR002885">
    <property type="entry name" value="PPR_rpt"/>
</dbReference>
<feature type="compositionally biased region" description="Basic residues" evidence="3">
    <location>
        <begin position="517"/>
        <end position="532"/>
    </location>
</feature>
<feature type="repeat" description="PPR" evidence="2">
    <location>
        <begin position="830"/>
        <end position="864"/>
    </location>
</feature>
<dbReference type="Pfam" id="PF15288">
    <property type="entry name" value="zf-CCHC_6"/>
    <property type="match status" value="1"/>
</dbReference>
<sequence length="1219" mass="138732">MDRRKTRIQSNPSRERKYRTGKLHGDHRGNENEQARNTRVKKMIPFAEVSERSENRESKKIATDAEDKLVDSDVESYFRNHMVSAIKELNKRHRSVRHPSVSLRRSASAQDHRRLAKIIEALGRGKLFRLKEMDGEEGSGIRLSKRFAGGKVTGGLEVEYKTKSGTAWSHSFLNQKPWHPLSYPNQRRKWIAEQTHAQHDRRAEEVAREFAQEQEFFKQAALISNKEREKNRVDAKVYKFGEVVIFYLVLCFMRLSPELNAQIEMMKAVSFMYVRPPGYDPESAKAAEYADEKHEGQSSSAQDPMADDNTGSKPAEAGSELTGKERKKPRPKDVFGRTLPTEEEFAPSIPVSLWKYCNMHETGIAGRAKPFAVELRNVKCLRCGNFGHQSGDRDCPLKDAVMPNEELRLKRDDPLTAIIAHTDPGEPLKWELKQKPGLSPPRGGFDLDDPNQQIVAEDIFDEYGGFLEGSIPLELLQSLSSNKKKKSKKSKSHKKHSSRTVEETDESSTGSEDSREKRRSKKGKDIKKKSKKHYDSDSLSSEDSDSGRYRPSRTRHNKHLDPSGTLKSDAYHQGSSQREKHSEAKKHQKPKKMADIPSASSDDSDYYRNHSSRKKRSEEDYKIHHRERNQVHNNDPVSGKSRKHDNLESEKLHRVEKKQRHDDRRHIHVDDESERRHGSEKKPRYDDRDSGRHHRSVKGKEKPVYDAYDDPEGFSDRYRSTKKAETDSDSNRRSRKKKHKHELSSEEEEESPRTGGETESIFLDQKYLYVVITLLSHDKPVGPVHIRAHERQRLVAHKKKKRNFFPAGASEGESMSLIHRRLNRFPGLSSVNGWNVQVREAVNRNDPAESLLLFREMKRGGFEPNNLTFPFVAKACARLADIGNCEMVHAHVLKSPFWSDVFVGTATVDMFVKCDSLDYAAKVFERMPERDATTCNAMLSGFCQSGHTVKAFSLFREMRLGEIQPDSVTVMTLIQSASSEKSLKLLKAVHAFGIRLGVDAQVTVSNTWISAYAKCNDLDSAKSVFRDIGRSDRTVVSWNSMFKAYAVFGEAFDAFGLYQLMLREDFKPDLSTFINLAASCQNSETLAQGRLIHSHAILLGTDQDIEVINTFISMYSKSGDICSARLLFDVMPSRTCVSWTVMISGYAEKGDMDEALALFRAMTETGVRPDLVTLLSLISGCGRFGSLEIGKWVKKNHIDPLPKMTERPQARCESIHDST</sequence>
<dbReference type="Proteomes" id="UP000836841">
    <property type="component" value="Chromosome 7"/>
</dbReference>
<dbReference type="SMART" id="SM01083">
    <property type="entry name" value="Cir_N"/>
    <property type="match status" value="1"/>
</dbReference>
<dbReference type="FunFam" id="1.25.40.10:FF:000968">
    <property type="entry name" value="Pentatricopeptide repeat-containing protein, mitochondrial"/>
    <property type="match status" value="1"/>
</dbReference>
<feature type="region of interest" description="Disordered" evidence="3">
    <location>
        <begin position="284"/>
        <end position="337"/>
    </location>
</feature>
<dbReference type="PANTHER" id="PTHR13151">
    <property type="entry name" value="CBF1 INTERACTING COREPRESSOR CIR"/>
    <property type="match status" value="1"/>
</dbReference>
<dbReference type="PROSITE" id="PS51375">
    <property type="entry name" value="PPR"/>
    <property type="match status" value="4"/>
</dbReference>
<dbReference type="FunFam" id="1.25.40.10:FF:000409">
    <property type="entry name" value="Pentatricopeptide repeat-containing protein, chloroplastic"/>
    <property type="match status" value="1"/>
</dbReference>
<feature type="region of interest" description="Disordered" evidence="3">
    <location>
        <begin position="1"/>
        <end position="41"/>
    </location>
</feature>
<feature type="region of interest" description="Disordered" evidence="3">
    <location>
        <begin position="481"/>
        <end position="758"/>
    </location>
</feature>
<dbReference type="InterPro" id="IPR041670">
    <property type="entry name" value="Znf-CCHC_6"/>
</dbReference>
<dbReference type="Pfam" id="PF13041">
    <property type="entry name" value="PPR_2"/>
    <property type="match status" value="2"/>
</dbReference>
<gene>
    <name evidence="5" type="ORF">TAV2_LOCUS23113</name>
</gene>
<evidence type="ECO:0000259" key="4">
    <source>
        <dbReference type="SMART" id="SM01083"/>
    </source>
</evidence>
<feature type="compositionally biased region" description="Basic residues" evidence="3">
    <location>
        <begin position="482"/>
        <end position="498"/>
    </location>
</feature>
<dbReference type="Gene3D" id="1.25.40.10">
    <property type="entry name" value="Tetratricopeptide repeat domain"/>
    <property type="match status" value="3"/>
</dbReference>
<protein>
    <recommendedName>
        <fullName evidence="4">CBF1-interacting co-repressor CIR N-terminal domain-containing protein</fullName>
    </recommendedName>
</protein>
<dbReference type="InterPro" id="IPR019339">
    <property type="entry name" value="CIR_N_dom"/>
</dbReference>
<proteinExistence type="predicted"/>
<name>A0AAU9T7X4_THLAR</name>
<keyword evidence="6" id="KW-1185">Reference proteome</keyword>
<dbReference type="GO" id="GO:0005634">
    <property type="term" value="C:nucleus"/>
    <property type="evidence" value="ECO:0007669"/>
    <property type="project" value="TreeGrafter"/>
</dbReference>
<accession>A0AAU9T7X4</accession>
<dbReference type="FunFam" id="1.25.40.10:FF:000396">
    <property type="entry name" value="Pentatricopeptide repeat-containing protein At2g36730"/>
    <property type="match status" value="1"/>
</dbReference>
<evidence type="ECO:0000256" key="1">
    <source>
        <dbReference type="ARBA" id="ARBA00022737"/>
    </source>
</evidence>
<dbReference type="InterPro" id="IPR011990">
    <property type="entry name" value="TPR-like_helical_dom_sf"/>
</dbReference>
<evidence type="ECO:0000256" key="3">
    <source>
        <dbReference type="SAM" id="MobiDB-lite"/>
    </source>
</evidence>
<feature type="compositionally biased region" description="Basic and acidic residues" evidence="3">
    <location>
        <begin position="23"/>
        <end position="36"/>
    </location>
</feature>
<dbReference type="InterPro" id="IPR040014">
    <property type="entry name" value="CIR1"/>
</dbReference>
<feature type="compositionally biased region" description="Basic and acidic residues" evidence="3">
    <location>
        <begin position="644"/>
        <end position="690"/>
    </location>
</feature>
<feature type="compositionally biased region" description="Basic and acidic residues" evidence="3">
    <location>
        <begin position="714"/>
        <end position="732"/>
    </location>
</feature>
<reference evidence="5 6" key="1">
    <citation type="submission" date="2022-03" db="EMBL/GenBank/DDBJ databases">
        <authorList>
            <person name="Nunn A."/>
            <person name="Chopra R."/>
            <person name="Nunn A."/>
            <person name="Contreras Garrido A."/>
        </authorList>
    </citation>
    <scope>NUCLEOTIDE SEQUENCE [LARGE SCALE GENOMIC DNA]</scope>
</reference>
<evidence type="ECO:0000256" key="2">
    <source>
        <dbReference type="PROSITE-ProRule" id="PRU00708"/>
    </source>
</evidence>
<feature type="region of interest" description="Disordered" evidence="3">
    <location>
        <begin position="427"/>
        <end position="450"/>
    </location>
</feature>
<keyword evidence="1" id="KW-0677">Repeat</keyword>
<feature type="domain" description="CBF1-interacting co-repressor CIR N-terminal" evidence="4">
    <location>
        <begin position="177"/>
        <end position="213"/>
    </location>
</feature>
<dbReference type="NCBIfam" id="TIGR00756">
    <property type="entry name" value="PPR"/>
    <property type="match status" value="3"/>
</dbReference>
<dbReference type="GO" id="GO:0003714">
    <property type="term" value="F:transcription corepressor activity"/>
    <property type="evidence" value="ECO:0007669"/>
    <property type="project" value="InterPro"/>
</dbReference>
<evidence type="ECO:0000313" key="5">
    <source>
        <dbReference type="EMBL" id="CAH2078552.1"/>
    </source>
</evidence>
<evidence type="ECO:0000313" key="6">
    <source>
        <dbReference type="Proteomes" id="UP000836841"/>
    </source>
</evidence>
<feature type="repeat" description="PPR" evidence="2">
    <location>
        <begin position="1135"/>
        <end position="1169"/>
    </location>
</feature>
<feature type="compositionally biased region" description="Basic and acidic residues" evidence="3">
    <location>
        <begin position="284"/>
        <end position="296"/>
    </location>
</feature>
<dbReference type="Pfam" id="PF01535">
    <property type="entry name" value="PPR"/>
    <property type="match status" value="2"/>
</dbReference>
<organism evidence="5 6">
    <name type="scientific">Thlaspi arvense</name>
    <name type="common">Field penny-cress</name>
    <dbReference type="NCBI Taxonomy" id="13288"/>
    <lineage>
        <taxon>Eukaryota</taxon>
        <taxon>Viridiplantae</taxon>
        <taxon>Streptophyta</taxon>
        <taxon>Embryophyta</taxon>
        <taxon>Tracheophyta</taxon>
        <taxon>Spermatophyta</taxon>
        <taxon>Magnoliopsida</taxon>
        <taxon>eudicotyledons</taxon>
        <taxon>Gunneridae</taxon>
        <taxon>Pentapetalae</taxon>
        <taxon>rosids</taxon>
        <taxon>malvids</taxon>
        <taxon>Brassicales</taxon>
        <taxon>Brassicaceae</taxon>
        <taxon>Thlaspideae</taxon>
        <taxon>Thlaspi</taxon>
    </lineage>
</organism>
<feature type="repeat" description="PPR" evidence="2">
    <location>
        <begin position="931"/>
        <end position="965"/>
    </location>
</feature>
<feature type="repeat" description="PPR" evidence="2">
    <location>
        <begin position="1034"/>
        <end position="1068"/>
    </location>
</feature>
<dbReference type="EMBL" id="OU466863">
    <property type="protein sequence ID" value="CAH2078552.1"/>
    <property type="molecule type" value="Genomic_DNA"/>
</dbReference>
<dbReference type="AlphaFoldDB" id="A0AAU9T7X4"/>